<organism evidence="4 5">
    <name type="scientific">Kitasatospora aburaviensis</name>
    <dbReference type="NCBI Taxonomy" id="67265"/>
    <lineage>
        <taxon>Bacteria</taxon>
        <taxon>Bacillati</taxon>
        <taxon>Actinomycetota</taxon>
        <taxon>Actinomycetes</taxon>
        <taxon>Kitasatosporales</taxon>
        <taxon>Streptomycetaceae</taxon>
        <taxon>Kitasatospora</taxon>
    </lineage>
</organism>
<dbReference type="InterPro" id="IPR038622">
    <property type="entry name" value="CDPS_sf"/>
</dbReference>
<evidence type="ECO:0000256" key="3">
    <source>
        <dbReference type="ARBA" id="ARBA00030771"/>
    </source>
</evidence>
<dbReference type="RefSeq" id="WP_313766355.1">
    <property type="nucleotide sequence ID" value="NZ_BAAAVH010000072.1"/>
</dbReference>
<reference evidence="5" key="1">
    <citation type="journal article" date="2019" name="Int. J. Syst. Evol. Microbiol.">
        <title>The Global Catalogue of Microorganisms (GCM) 10K type strain sequencing project: providing services to taxonomists for standard genome sequencing and annotation.</title>
        <authorList>
            <consortium name="The Broad Institute Genomics Platform"/>
            <consortium name="The Broad Institute Genome Sequencing Center for Infectious Disease"/>
            <person name="Wu L."/>
            <person name="Ma J."/>
        </authorList>
    </citation>
    <scope>NUCLEOTIDE SEQUENCE [LARGE SCALE GENOMIC DNA]</scope>
    <source>
        <strain evidence="5">CGMCC 4.1469</strain>
    </source>
</reference>
<sequence length="252" mass="27619">MRETVPGESAVTIDRTAYEALPFSARCREIWRRGDHLLIGVSPGNSYFSHRRISELIRWGSEFFERIDIVHADLHVEAQFAAFGYTAEHARRRAAKEVKATARRIARGAEEAGEPDNVRAHALSEFTGHPAYGRLHHQVVDALRTDREFREAAEGMARGFLAARMDEGLAPNELQLAAGLQYIAAELPFFLDTPALLGVASSVSCYHIELPLTPVLFGRDEGLRAAPGQAYAVVRPAAPPLSAPAGLRARAA</sequence>
<keyword evidence="2" id="KW-0808">Transferase</keyword>
<comment type="similarity">
    <text evidence="1">Belongs to the CDPS family.</text>
</comment>
<evidence type="ECO:0000256" key="2">
    <source>
        <dbReference type="ARBA" id="ARBA00022679"/>
    </source>
</evidence>
<dbReference type="EMBL" id="JBHSOD010000001">
    <property type="protein sequence ID" value="MFC5883558.1"/>
    <property type="molecule type" value="Genomic_DNA"/>
</dbReference>
<keyword evidence="5" id="KW-1185">Reference proteome</keyword>
<dbReference type="Proteomes" id="UP001596067">
    <property type="component" value="Unassembled WGS sequence"/>
</dbReference>
<evidence type="ECO:0000256" key="1">
    <source>
        <dbReference type="ARBA" id="ARBA00006034"/>
    </source>
</evidence>
<protein>
    <recommendedName>
        <fullName evidence="3">Cyclodipeptide synthase</fullName>
    </recommendedName>
</protein>
<evidence type="ECO:0000313" key="4">
    <source>
        <dbReference type="EMBL" id="MFC5883558.1"/>
    </source>
</evidence>
<comment type="caution">
    <text evidence="4">The sequence shown here is derived from an EMBL/GenBank/DDBJ whole genome shotgun (WGS) entry which is preliminary data.</text>
</comment>
<name>A0ABW1EPR3_9ACTN</name>
<proteinExistence type="inferred from homology"/>
<dbReference type="Gene3D" id="3.40.50.11710">
    <property type="entry name" value="Cyclodipeptide synthase"/>
    <property type="match status" value="1"/>
</dbReference>
<gene>
    <name evidence="4" type="ORF">ACFP0N_01015</name>
</gene>
<dbReference type="NCBIfam" id="TIGR04539">
    <property type="entry name" value="tRNA_cyclodipep"/>
    <property type="match status" value="1"/>
</dbReference>
<accession>A0ABW1EPR3</accession>
<dbReference type="InterPro" id="IPR030903">
    <property type="entry name" value="CDPS"/>
</dbReference>
<dbReference type="Pfam" id="PF16715">
    <property type="entry name" value="CDPS"/>
    <property type="match status" value="1"/>
</dbReference>
<evidence type="ECO:0000313" key="5">
    <source>
        <dbReference type="Proteomes" id="UP001596067"/>
    </source>
</evidence>